<evidence type="ECO:0000256" key="1">
    <source>
        <dbReference type="ARBA" id="ARBA00004651"/>
    </source>
</evidence>
<feature type="transmembrane region" description="Helical" evidence="7">
    <location>
        <begin position="369"/>
        <end position="387"/>
    </location>
</feature>
<evidence type="ECO:0000313" key="9">
    <source>
        <dbReference type="EMBL" id="MDO7926841.1"/>
    </source>
</evidence>
<dbReference type="Gene3D" id="1.20.1250.20">
    <property type="entry name" value="MFS general substrate transporter like domains"/>
    <property type="match status" value="1"/>
</dbReference>
<feature type="domain" description="Major facilitator superfamily (MFS) profile" evidence="8">
    <location>
        <begin position="1"/>
        <end position="189"/>
    </location>
</feature>
<accession>A0ABT9CRU2</accession>
<dbReference type="InterPro" id="IPR011701">
    <property type="entry name" value="MFS"/>
</dbReference>
<evidence type="ECO:0000259" key="8">
    <source>
        <dbReference type="PROSITE" id="PS50850"/>
    </source>
</evidence>
<evidence type="ECO:0000313" key="10">
    <source>
        <dbReference type="Proteomes" id="UP001223016"/>
    </source>
</evidence>
<comment type="caution">
    <text evidence="9">The sequence shown here is derived from an EMBL/GenBank/DDBJ whole genome shotgun (WGS) entry which is preliminary data.</text>
</comment>
<reference evidence="9 10" key="1">
    <citation type="submission" date="2023-07" db="EMBL/GenBank/DDBJ databases">
        <title>Identification of four novel Pseudomonas species associated with bacterial leaf spot of cucurbits.</title>
        <authorList>
            <person name="Fullem K.R."/>
        </authorList>
    </citation>
    <scope>NUCLEOTIDE SEQUENCE [LARGE SCALE GENOMIC DNA]</scope>
    <source>
        <strain evidence="9 10">KFB 138</strain>
    </source>
</reference>
<evidence type="ECO:0000256" key="2">
    <source>
        <dbReference type="ARBA" id="ARBA00022448"/>
    </source>
</evidence>
<evidence type="ECO:0000256" key="6">
    <source>
        <dbReference type="ARBA" id="ARBA00023136"/>
    </source>
</evidence>
<dbReference type="SUPFAM" id="SSF103473">
    <property type="entry name" value="MFS general substrate transporter"/>
    <property type="match status" value="1"/>
</dbReference>
<keyword evidence="4 7" id="KW-0812">Transmembrane</keyword>
<dbReference type="InterPro" id="IPR020846">
    <property type="entry name" value="MFS_dom"/>
</dbReference>
<dbReference type="PROSITE" id="PS50850">
    <property type="entry name" value="MFS"/>
    <property type="match status" value="1"/>
</dbReference>
<feature type="transmembrane region" description="Helical" evidence="7">
    <location>
        <begin position="245"/>
        <end position="266"/>
    </location>
</feature>
<keyword evidence="3" id="KW-1003">Cell membrane</keyword>
<protein>
    <submittedName>
        <fullName evidence="9">MFS transporter</fullName>
    </submittedName>
</protein>
<comment type="subcellular location">
    <subcellularLocation>
        <location evidence="1">Cell membrane</location>
        <topology evidence="1">Multi-pass membrane protein</topology>
    </subcellularLocation>
</comment>
<feature type="transmembrane region" description="Helical" evidence="7">
    <location>
        <begin position="50"/>
        <end position="70"/>
    </location>
</feature>
<keyword evidence="10" id="KW-1185">Reference proteome</keyword>
<evidence type="ECO:0000256" key="4">
    <source>
        <dbReference type="ARBA" id="ARBA00022692"/>
    </source>
</evidence>
<dbReference type="RefSeq" id="WP_304574564.1">
    <property type="nucleotide sequence ID" value="NZ_JAUQOO010000005.1"/>
</dbReference>
<feature type="transmembrane region" description="Helical" evidence="7">
    <location>
        <begin position="77"/>
        <end position="96"/>
    </location>
</feature>
<dbReference type="Pfam" id="PF07690">
    <property type="entry name" value="MFS_1"/>
    <property type="match status" value="1"/>
</dbReference>
<name>A0ABT9CRU2_9PSED</name>
<feature type="transmembrane region" description="Helical" evidence="7">
    <location>
        <begin position="142"/>
        <end position="160"/>
    </location>
</feature>
<feature type="transmembrane region" description="Helical" evidence="7">
    <location>
        <begin position="278"/>
        <end position="297"/>
    </location>
</feature>
<feature type="transmembrane region" description="Helical" evidence="7">
    <location>
        <begin position="21"/>
        <end position="44"/>
    </location>
</feature>
<dbReference type="PANTHER" id="PTHR23517">
    <property type="entry name" value="RESISTANCE PROTEIN MDTM, PUTATIVE-RELATED-RELATED"/>
    <property type="match status" value="1"/>
</dbReference>
<keyword evidence="2" id="KW-0813">Transport</keyword>
<organism evidence="9 10">
    <name type="scientific">Pseudomonas serbiensis</name>
    <dbReference type="NCBI Taxonomy" id="3064350"/>
    <lineage>
        <taxon>Bacteria</taxon>
        <taxon>Pseudomonadati</taxon>
        <taxon>Pseudomonadota</taxon>
        <taxon>Gammaproteobacteria</taxon>
        <taxon>Pseudomonadales</taxon>
        <taxon>Pseudomonadaceae</taxon>
        <taxon>Pseudomonas</taxon>
    </lineage>
</organism>
<feature type="transmembrane region" description="Helical" evidence="7">
    <location>
        <begin position="102"/>
        <end position="121"/>
    </location>
</feature>
<evidence type="ECO:0000256" key="5">
    <source>
        <dbReference type="ARBA" id="ARBA00022989"/>
    </source>
</evidence>
<dbReference type="Proteomes" id="UP001223016">
    <property type="component" value="Unassembled WGS sequence"/>
</dbReference>
<proteinExistence type="predicted"/>
<evidence type="ECO:0000256" key="7">
    <source>
        <dbReference type="SAM" id="Phobius"/>
    </source>
</evidence>
<gene>
    <name evidence="9" type="ORF">Q6A51_08640</name>
</gene>
<keyword evidence="5 7" id="KW-1133">Transmembrane helix</keyword>
<dbReference type="PANTHER" id="PTHR23517:SF3">
    <property type="entry name" value="INTEGRAL MEMBRANE TRANSPORT PROTEIN"/>
    <property type="match status" value="1"/>
</dbReference>
<feature type="transmembrane region" description="Helical" evidence="7">
    <location>
        <begin position="166"/>
        <end position="186"/>
    </location>
</feature>
<feature type="transmembrane region" description="Helical" evidence="7">
    <location>
        <begin position="214"/>
        <end position="239"/>
    </location>
</feature>
<keyword evidence="6 7" id="KW-0472">Membrane</keyword>
<dbReference type="InterPro" id="IPR050171">
    <property type="entry name" value="MFS_Transporters"/>
</dbReference>
<dbReference type="EMBL" id="JAUQOO010000005">
    <property type="protein sequence ID" value="MDO7926841.1"/>
    <property type="molecule type" value="Genomic_DNA"/>
</dbReference>
<evidence type="ECO:0000256" key="3">
    <source>
        <dbReference type="ARBA" id="ARBA00022475"/>
    </source>
</evidence>
<sequence>MSAASLSGLFSPLRKLLFGSLLYDLCKGIASPLMVLLLTTQYGLNSWQSGALLGSAILIATFLSLPAGLLFDRYNRLHLVMGALLVMGVSVGLLHFAQVVMLVGALLVFMEFAAAFFSIGLKTLLADYLEAHRRVSAFSYRYVLTNVAFAIGPLLSIQLAEHSLALALLVAAGTSLAAIFVFSFLARYQPARSQSPEYPSFSQVFKVLGKDRNLVLYTVGSFFNTIVHGRFTLFLSLLLLHKYPAAQGMEILSVLLLTNALVVILLQKIASRYIHTASLNKAVFSGALLFAIGLIGFSVADHLFVWCLSMVIFTLGEIFIQPSEYLYIDSISPLELKGSYFAAHNLANLGAAISPVWCGVMLSNFGASGLCYSLAACILSGGVLCALRPRLDLYSPVSSSV</sequence>
<dbReference type="InterPro" id="IPR036259">
    <property type="entry name" value="MFS_trans_sf"/>
</dbReference>